<dbReference type="SUPFAM" id="SSF48403">
    <property type="entry name" value="Ankyrin repeat"/>
    <property type="match status" value="1"/>
</dbReference>
<evidence type="ECO:0008006" key="7">
    <source>
        <dbReference type="Google" id="ProtNLM"/>
    </source>
</evidence>
<dbReference type="Pfam" id="PF24513">
    <property type="entry name" value="DUF7593"/>
    <property type="match status" value="1"/>
</dbReference>
<comment type="caution">
    <text evidence="5">The sequence shown here is derived from an EMBL/GenBank/DDBJ whole genome shotgun (WGS) entry which is preliminary data.</text>
</comment>
<dbReference type="Gene3D" id="1.25.40.20">
    <property type="entry name" value="Ankyrin repeat-containing domain"/>
    <property type="match status" value="2"/>
</dbReference>
<evidence type="ECO:0000259" key="3">
    <source>
        <dbReference type="Pfam" id="PF24513"/>
    </source>
</evidence>
<feature type="repeat" description="ANK" evidence="1">
    <location>
        <begin position="356"/>
        <end position="388"/>
    </location>
</feature>
<feature type="compositionally biased region" description="Basic and acidic residues" evidence="2">
    <location>
        <begin position="624"/>
        <end position="636"/>
    </location>
</feature>
<feature type="region of interest" description="Disordered" evidence="2">
    <location>
        <begin position="1"/>
        <end position="293"/>
    </location>
</feature>
<accession>A0A8H3FN74</accession>
<dbReference type="AlphaFoldDB" id="A0A8H3FN74"/>
<dbReference type="PANTHER" id="PTHR24149">
    <property type="entry name" value="ANKYRIN REPEAT DOMAIN-CONTAINING PROTEIN 12"/>
    <property type="match status" value="1"/>
</dbReference>
<dbReference type="InterPro" id="IPR002110">
    <property type="entry name" value="Ankyrin_rpt"/>
</dbReference>
<proteinExistence type="predicted"/>
<keyword evidence="6" id="KW-1185">Reference proteome</keyword>
<evidence type="ECO:0000256" key="1">
    <source>
        <dbReference type="PROSITE-ProRule" id="PRU00023"/>
    </source>
</evidence>
<feature type="compositionally biased region" description="Basic and acidic residues" evidence="2">
    <location>
        <begin position="692"/>
        <end position="726"/>
    </location>
</feature>
<feature type="compositionally biased region" description="Low complexity" evidence="2">
    <location>
        <begin position="752"/>
        <end position="762"/>
    </location>
</feature>
<feature type="repeat" description="ANK" evidence="1">
    <location>
        <begin position="323"/>
        <end position="355"/>
    </location>
</feature>
<evidence type="ECO:0000313" key="6">
    <source>
        <dbReference type="Proteomes" id="UP000664169"/>
    </source>
</evidence>
<dbReference type="PROSITE" id="PS50297">
    <property type="entry name" value="ANK_REP_REGION"/>
    <property type="match status" value="1"/>
</dbReference>
<feature type="compositionally biased region" description="Polar residues" evidence="2">
    <location>
        <begin position="824"/>
        <end position="840"/>
    </location>
</feature>
<feature type="compositionally biased region" description="Polar residues" evidence="2">
    <location>
        <begin position="259"/>
        <end position="272"/>
    </location>
</feature>
<dbReference type="InterPro" id="IPR056485">
    <property type="entry name" value="ARM_KRIT1"/>
</dbReference>
<dbReference type="PROSITE" id="PS50088">
    <property type="entry name" value="ANK_REPEAT"/>
    <property type="match status" value="2"/>
</dbReference>
<feature type="compositionally biased region" description="Basic and acidic residues" evidence="2">
    <location>
        <begin position="658"/>
        <end position="684"/>
    </location>
</feature>
<dbReference type="InterPro" id="IPR056015">
    <property type="entry name" value="DUF7593"/>
</dbReference>
<feature type="compositionally biased region" description="Basic and acidic residues" evidence="2">
    <location>
        <begin position="182"/>
        <end position="215"/>
    </location>
</feature>
<dbReference type="GO" id="GO:0005654">
    <property type="term" value="C:nucleoplasm"/>
    <property type="evidence" value="ECO:0007669"/>
    <property type="project" value="TreeGrafter"/>
</dbReference>
<dbReference type="Proteomes" id="UP000664169">
    <property type="component" value="Unassembled WGS sequence"/>
</dbReference>
<feature type="compositionally biased region" description="Low complexity" evidence="2">
    <location>
        <begin position="438"/>
        <end position="451"/>
    </location>
</feature>
<dbReference type="InterPro" id="IPR053210">
    <property type="entry name" value="ANKRD12"/>
</dbReference>
<dbReference type="PANTHER" id="PTHR24149:SF14">
    <property type="entry name" value="ANKYRIN REPEAT DOMAIN 12"/>
    <property type="match status" value="1"/>
</dbReference>
<dbReference type="Pfam" id="PF24521">
    <property type="entry name" value="Ank_KRIT1"/>
    <property type="match status" value="1"/>
</dbReference>
<organism evidence="5 6">
    <name type="scientific">Gomphillus americanus</name>
    <dbReference type="NCBI Taxonomy" id="1940652"/>
    <lineage>
        <taxon>Eukaryota</taxon>
        <taxon>Fungi</taxon>
        <taxon>Dikarya</taxon>
        <taxon>Ascomycota</taxon>
        <taxon>Pezizomycotina</taxon>
        <taxon>Lecanoromycetes</taxon>
        <taxon>OSLEUM clade</taxon>
        <taxon>Ostropomycetidae</taxon>
        <taxon>Ostropales</taxon>
        <taxon>Graphidaceae</taxon>
        <taxon>Gomphilloideae</taxon>
        <taxon>Gomphillus</taxon>
    </lineage>
</organism>
<evidence type="ECO:0000259" key="4">
    <source>
        <dbReference type="Pfam" id="PF24521"/>
    </source>
</evidence>
<feature type="compositionally biased region" description="Polar residues" evidence="2">
    <location>
        <begin position="216"/>
        <end position="230"/>
    </location>
</feature>
<feature type="region of interest" description="Disordered" evidence="2">
    <location>
        <begin position="998"/>
        <end position="1051"/>
    </location>
</feature>
<reference evidence="5" key="1">
    <citation type="submission" date="2021-03" db="EMBL/GenBank/DDBJ databases">
        <authorList>
            <person name="Tagirdzhanova G."/>
        </authorList>
    </citation>
    <scope>NUCLEOTIDE SEQUENCE</scope>
</reference>
<feature type="region of interest" description="Disordered" evidence="2">
    <location>
        <begin position="606"/>
        <end position="969"/>
    </location>
</feature>
<protein>
    <recommendedName>
        <fullName evidence="7">Ankyrin</fullName>
    </recommendedName>
</protein>
<feature type="domain" description="KRIT1 ARM-repeats" evidence="4">
    <location>
        <begin position="461"/>
        <end position="607"/>
    </location>
</feature>
<feature type="compositionally biased region" description="Polar residues" evidence="2">
    <location>
        <begin position="36"/>
        <end position="46"/>
    </location>
</feature>
<feature type="compositionally biased region" description="Polar residues" evidence="2">
    <location>
        <begin position="792"/>
        <end position="808"/>
    </location>
</feature>
<evidence type="ECO:0000313" key="5">
    <source>
        <dbReference type="EMBL" id="CAF9928137.1"/>
    </source>
</evidence>
<gene>
    <name evidence="5" type="ORF">GOMPHAMPRED_004599</name>
</gene>
<feature type="compositionally biased region" description="Basic and acidic residues" evidence="2">
    <location>
        <begin position="763"/>
        <end position="783"/>
    </location>
</feature>
<name>A0A8H3FN74_9LECA</name>
<feature type="compositionally biased region" description="Basic and acidic residues" evidence="2">
    <location>
        <begin position="157"/>
        <end position="167"/>
    </location>
</feature>
<dbReference type="OrthoDB" id="194358at2759"/>
<dbReference type="InterPro" id="IPR036770">
    <property type="entry name" value="Ankyrin_rpt-contain_sf"/>
</dbReference>
<dbReference type="EMBL" id="CAJPDQ010000029">
    <property type="protein sequence ID" value="CAF9928137.1"/>
    <property type="molecule type" value="Genomic_DNA"/>
</dbReference>
<feature type="compositionally biased region" description="Basic and acidic residues" evidence="2">
    <location>
        <begin position="1009"/>
        <end position="1030"/>
    </location>
</feature>
<feature type="compositionally biased region" description="Basic and acidic residues" evidence="2">
    <location>
        <begin position="274"/>
        <end position="284"/>
    </location>
</feature>
<evidence type="ECO:0000256" key="2">
    <source>
        <dbReference type="SAM" id="MobiDB-lite"/>
    </source>
</evidence>
<feature type="compositionally biased region" description="Basic and acidic residues" evidence="2">
    <location>
        <begin position="412"/>
        <end position="434"/>
    </location>
</feature>
<keyword evidence="1" id="KW-0040">ANK repeat</keyword>
<feature type="compositionally biased region" description="Polar residues" evidence="2">
    <location>
        <begin position="84"/>
        <end position="114"/>
    </location>
</feature>
<feature type="region of interest" description="Disordered" evidence="2">
    <location>
        <begin position="412"/>
        <end position="467"/>
    </location>
</feature>
<feature type="compositionally biased region" description="Basic and acidic residues" evidence="2">
    <location>
        <begin position="117"/>
        <end position="131"/>
    </location>
</feature>
<feature type="compositionally biased region" description="Low complexity" evidence="2">
    <location>
        <begin position="814"/>
        <end position="823"/>
    </location>
</feature>
<dbReference type="Pfam" id="PF12796">
    <property type="entry name" value="Ank_2"/>
    <property type="match status" value="1"/>
</dbReference>
<feature type="compositionally biased region" description="Basic and acidic residues" evidence="2">
    <location>
        <begin position="734"/>
        <end position="743"/>
    </location>
</feature>
<dbReference type="SMART" id="SM00248">
    <property type="entry name" value="ANK"/>
    <property type="match status" value="5"/>
</dbReference>
<sequence>MSNASPDEVLKRPLSQVENGSIKKNRSNSDIDRSRTGMSKDNSSALGDNHVEDGDGSEAETVVMPGKDLDLRVSMKKTIRHESNNTSVTNTADGVKNDASTNGSKSRSTRQEGSAANERKSDKNNTAEASRHSPSIPSPSHAQDQRRSRSRAASESNRTREDPHDITKSAVTRKRKSSIDGSEDKSVKRRIKREDFDNTTESRKTNNHVKSESPTRQRAPTNSSTPSSVQKPRRKPPPPLVVSASAGGKRTGSVDGESNESQSPRRSAQPKNMHTADSEKMLVRRRDKNGRTRVARACAVNDIDAVREFLKDHPEELDEPDNAGNTPLQIASLEGFTNIVRLLLKKGCKFDTENCDRDSPLIDSVENSHLEVVKLLLEAGVNPRKLNAKGEEPADLVDMEDQNGPAIKEELARHKAHYDPKPRPSAEKGPDTGRESISNRSPRDSPSTTTRSPPPQTTRRRAGRSEATRNDLLWVTATLENLVNYAGKGDDQAIMHLLNMRPISDVEAVFAAAKGGHDSCLNLLLALGRTDPDPAPLEEQKPGFDTPMLVAIGKGNLRVIELLLEQPGFDPTRRMYKGITYHEIAEKRQGDGWREEYRKLKAAYDEKMTRDGKKGSTKSSRTSSPKDSKKVQRERSPSIVVRDTSPSTTRNGLTRKKSSNEERSEIKSDHIQDKVRDGHPEKKSDRKHLKVPRHESREGSTATPDRETSPIREREKKSASDHESVPRPRKRLVSGKDLKDAQIKQRRNSLVSIVSTSSVQDSSKSKTSQEEVTKVKHRDAHDKKDKKRPRKSNSPQPSDSAKSPVSNIKRQKSNSESNISKSSGNATKAPSMTRNIQTSGAAPVAMMGSLNIDKSKAKTGRRETNGIKEKVGKTDLGEKSRTKVREKASKHDSEKIELIQPKSKESKSHVKEDLPLADRNQEGSPVINEDYKNGAIKQESLDSPTIKLSPESNEHNTKRPSLSPTTDMDMEIDNHTEITALENSLSMEPEMMEYQPELTAGVSASDETSIEKTPQDENLKDFDESDKGNDTEQETSRQQAAEEESRKRDELARQEEQLRYLNTLPRLFRDMLEHPDRAKSAAEIGWWLPLVSATGFDINPSCPQTEREELWITNFQVAGILVDCGLELTCFPTWSRIPLVEPLKNIVWRNMRTSICRWTMWDASDIQTACYPIEAYDAALVCMEKFFALDSFWVRLSDFETVVPQYPHLQGFNLAVVRLSPLQDEQDWVRKVEEAEKNAPINSPWRALCTASASTESPVQSTEPPQV</sequence>
<feature type="domain" description="DUF7593" evidence="3">
    <location>
        <begin position="1061"/>
        <end position="1208"/>
    </location>
</feature>
<feature type="compositionally biased region" description="Basic and acidic residues" evidence="2">
    <location>
        <begin position="853"/>
        <end position="921"/>
    </location>
</feature>